<dbReference type="Gene3D" id="3.40.390.10">
    <property type="entry name" value="Collagenase (Catalytic Domain)"/>
    <property type="match status" value="1"/>
</dbReference>
<comment type="caution">
    <text evidence="2">The sequence shown here is derived from an EMBL/GenBank/DDBJ whole genome shotgun (WGS) entry which is preliminary data.</text>
</comment>
<protein>
    <recommendedName>
        <fullName evidence="4">Lysine-specific metallo-endopeptidase domain-containing protein</fullName>
    </recommendedName>
</protein>
<keyword evidence="1" id="KW-0732">Signal</keyword>
<reference evidence="2 3" key="1">
    <citation type="submission" date="2018-11" db="EMBL/GenBank/DDBJ databases">
        <title>Genome sequence and assembly of Colletotrichum spinosum.</title>
        <authorList>
            <person name="Gan P."/>
            <person name="Shirasu K."/>
        </authorList>
    </citation>
    <scope>NUCLEOTIDE SEQUENCE [LARGE SCALE GENOMIC DNA]</scope>
    <source>
        <strain evidence="2 3">CBS 515.97</strain>
    </source>
</reference>
<dbReference type="EMBL" id="QAPG01000096">
    <property type="protein sequence ID" value="TDZ31716.1"/>
    <property type="molecule type" value="Genomic_DNA"/>
</dbReference>
<evidence type="ECO:0008006" key="4">
    <source>
        <dbReference type="Google" id="ProtNLM"/>
    </source>
</evidence>
<feature type="signal peptide" evidence="1">
    <location>
        <begin position="1"/>
        <end position="19"/>
    </location>
</feature>
<sequence length="325" mass="36508">MRFFILCSRLLVLAVAAQAQNPLAPRGFKFVGRKKGVAGGCDAEDVAVILKELETAEKAAEFAAQHLTEYPYFWAFQAPDHPFFQGKDFERAARDLYARMAQVADGFHAENRFRIECRSDLCLMSDDDTIAATQESMVRMVLPPQLWLKRPGDPVMAFCGPFFKPSTWLSTLSVESTEKRLQQFRKVLYNNPDAEDLDTKDTILNMRSVGNTRSQIILHELAHTAHVSKPIMEILKPNAMTESITLDHAYEANSCFWTAQGVFDRKTRRVPDPLAGAKLAAENAESWGLVAMGIYMSSQLQIQQIPIPGVPNYAWAHTDKVKKPV</sequence>
<evidence type="ECO:0000256" key="1">
    <source>
        <dbReference type="SAM" id="SignalP"/>
    </source>
</evidence>
<name>A0A4R8Q4W1_9PEZI</name>
<keyword evidence="3" id="KW-1185">Reference proteome</keyword>
<organism evidence="2 3">
    <name type="scientific">Colletotrichum spinosum</name>
    <dbReference type="NCBI Taxonomy" id="1347390"/>
    <lineage>
        <taxon>Eukaryota</taxon>
        <taxon>Fungi</taxon>
        <taxon>Dikarya</taxon>
        <taxon>Ascomycota</taxon>
        <taxon>Pezizomycotina</taxon>
        <taxon>Sordariomycetes</taxon>
        <taxon>Hypocreomycetidae</taxon>
        <taxon>Glomerellales</taxon>
        <taxon>Glomerellaceae</taxon>
        <taxon>Colletotrichum</taxon>
        <taxon>Colletotrichum orbiculare species complex</taxon>
    </lineage>
</organism>
<dbReference type="InterPro" id="IPR024079">
    <property type="entry name" value="MetalloPept_cat_dom_sf"/>
</dbReference>
<evidence type="ECO:0000313" key="2">
    <source>
        <dbReference type="EMBL" id="TDZ31716.1"/>
    </source>
</evidence>
<feature type="chain" id="PRO_5020483974" description="Lysine-specific metallo-endopeptidase domain-containing protein" evidence="1">
    <location>
        <begin position="20"/>
        <end position="325"/>
    </location>
</feature>
<dbReference type="GO" id="GO:0008237">
    <property type="term" value="F:metallopeptidase activity"/>
    <property type="evidence" value="ECO:0007669"/>
    <property type="project" value="InterPro"/>
</dbReference>
<dbReference type="Proteomes" id="UP000295083">
    <property type="component" value="Unassembled WGS sequence"/>
</dbReference>
<proteinExistence type="predicted"/>
<gene>
    <name evidence="2" type="ORF">C8035_v001283</name>
</gene>
<dbReference type="AlphaFoldDB" id="A0A4R8Q4W1"/>
<evidence type="ECO:0000313" key="3">
    <source>
        <dbReference type="Proteomes" id="UP000295083"/>
    </source>
</evidence>
<accession>A0A4R8Q4W1</accession>